<protein>
    <submittedName>
        <fullName evidence="1">DUF2971 domain-containing protein</fullName>
    </submittedName>
</protein>
<gene>
    <name evidence="1" type="ORF">SG34_013775</name>
</gene>
<name>A0AAE9Z7U2_9GAMM</name>
<keyword evidence="2" id="KW-1185">Reference proteome</keyword>
<reference evidence="1 2" key="1">
    <citation type="journal article" date="2015" name="Genome Announc.">
        <title>Draft Genome Sequences of Marine Isolates of Thalassomonas viridans and Thalassomonas actiniarum.</title>
        <authorList>
            <person name="Olonade I."/>
            <person name="van Zyl L.J."/>
            <person name="Trindade M."/>
        </authorList>
    </citation>
    <scope>NUCLEOTIDE SEQUENCE [LARGE SCALE GENOMIC DNA]</scope>
    <source>
        <strain evidence="1 2">XOM25</strain>
    </source>
</reference>
<reference evidence="1 2" key="2">
    <citation type="journal article" date="2022" name="Mar. Drugs">
        <title>Bioassay-Guided Fractionation Leads to the Detection of Cholic Acid Generated by the Rare Thalassomonas sp.</title>
        <authorList>
            <person name="Pheiffer F."/>
            <person name="Schneider Y.K."/>
            <person name="Hansen E.H."/>
            <person name="Andersen J.H."/>
            <person name="Isaksson J."/>
            <person name="Busche T."/>
            <person name="R C."/>
            <person name="Kalinowski J."/>
            <person name="Zyl L.V."/>
            <person name="Trindade M."/>
        </authorList>
    </citation>
    <scope>NUCLEOTIDE SEQUENCE [LARGE SCALE GENOMIC DNA]</scope>
    <source>
        <strain evidence="1 2">XOM25</strain>
    </source>
</reference>
<dbReference type="Pfam" id="PF11185">
    <property type="entry name" value="DUF2971"/>
    <property type="match status" value="1"/>
</dbReference>
<accession>A0AAE9Z7U2</accession>
<dbReference type="AlphaFoldDB" id="A0AAE9Z7U2"/>
<dbReference type="InterPro" id="IPR021352">
    <property type="entry name" value="DUF2971"/>
</dbReference>
<dbReference type="KEGG" id="tvd:SG34_013775"/>
<dbReference type="RefSeq" id="WP_152647466.1">
    <property type="nucleotide sequence ID" value="NZ_CP059733.1"/>
</dbReference>
<proteinExistence type="predicted"/>
<dbReference type="Proteomes" id="UP000032352">
    <property type="component" value="Chromosome"/>
</dbReference>
<evidence type="ECO:0000313" key="2">
    <source>
        <dbReference type="Proteomes" id="UP000032352"/>
    </source>
</evidence>
<organism evidence="1 2">
    <name type="scientific">Thalassomonas viridans</name>
    <dbReference type="NCBI Taxonomy" id="137584"/>
    <lineage>
        <taxon>Bacteria</taxon>
        <taxon>Pseudomonadati</taxon>
        <taxon>Pseudomonadota</taxon>
        <taxon>Gammaproteobacteria</taxon>
        <taxon>Alteromonadales</taxon>
        <taxon>Colwelliaceae</taxon>
        <taxon>Thalassomonas</taxon>
    </lineage>
</organism>
<dbReference type="EMBL" id="CP059733">
    <property type="protein sequence ID" value="WDE07852.1"/>
    <property type="molecule type" value="Genomic_DNA"/>
</dbReference>
<evidence type="ECO:0000313" key="1">
    <source>
        <dbReference type="EMBL" id="WDE07852.1"/>
    </source>
</evidence>
<sequence>MNLELGAKFLNAPMIRLSNQSCLNDPFEFLLSSTSSSKVEQALRKSLGKDYDHSELIHQFWTHGIVSLTETHDNLLMWSHYADEHRGMVIGFDIPQASPFEFFLDAGAGVSAGKGSHFHKVNYRKFRQFSGEINASNLDEVRLHYMLSKSDEWIYEKEHRFVIPFDEADIILLSHKSELFSRVLDDLQLPPDALIPLEYEEKSLIDLRVHAVPKAALFKLWCLSGVCGAMFFKLVNPNAIKNIYLGRSVAPESLSDHICSNPNKAIRERFNDPETGEVTNVFKASLDNDRYELNFAQCYLSLLDYMN</sequence>